<dbReference type="EMBL" id="JAGTJR010000002">
    <property type="protein sequence ID" value="KAH7063642.1"/>
    <property type="molecule type" value="Genomic_DNA"/>
</dbReference>
<feature type="transmembrane region" description="Helical" evidence="1">
    <location>
        <begin position="6"/>
        <end position="24"/>
    </location>
</feature>
<sequence length="260" mass="28672">MEKVCCVWYSIGLIGLVGWVWLRLSREQRQPARHPVYRAAIRSKGGCGCRHLPRSLTSAIELGRGLSGELKRSSSSRRLLDVGGVESCVGKEKEAERKRGQWRHCSSSTCAPISVPGNNGCRAIYYSSGRSNGSFAHRRANAPRVTLLRLLCAAVSSCQQASSPQAIRRDAHAQNPSSAHMVLNSNRVWRAGSTRRQFAPSRPGLRATARLPEKEISGGTHSGKSWCSQWHVIELSPASLSDDVLFSFYRNPARLRSAYD</sequence>
<keyword evidence="1" id="KW-0472">Membrane</keyword>
<gene>
    <name evidence="2" type="ORF">B0J12DRAFT_643528</name>
</gene>
<dbReference type="Proteomes" id="UP000774617">
    <property type="component" value="Unassembled WGS sequence"/>
</dbReference>
<comment type="caution">
    <text evidence="2">The sequence shown here is derived from an EMBL/GenBank/DDBJ whole genome shotgun (WGS) entry which is preliminary data.</text>
</comment>
<evidence type="ECO:0000313" key="3">
    <source>
        <dbReference type="Proteomes" id="UP000774617"/>
    </source>
</evidence>
<reference evidence="2 3" key="1">
    <citation type="journal article" date="2021" name="Nat. Commun.">
        <title>Genetic determinants of endophytism in the Arabidopsis root mycobiome.</title>
        <authorList>
            <person name="Mesny F."/>
            <person name="Miyauchi S."/>
            <person name="Thiergart T."/>
            <person name="Pickel B."/>
            <person name="Atanasova L."/>
            <person name="Karlsson M."/>
            <person name="Huettel B."/>
            <person name="Barry K.W."/>
            <person name="Haridas S."/>
            <person name="Chen C."/>
            <person name="Bauer D."/>
            <person name="Andreopoulos W."/>
            <person name="Pangilinan J."/>
            <person name="LaButti K."/>
            <person name="Riley R."/>
            <person name="Lipzen A."/>
            <person name="Clum A."/>
            <person name="Drula E."/>
            <person name="Henrissat B."/>
            <person name="Kohler A."/>
            <person name="Grigoriev I.V."/>
            <person name="Martin F.M."/>
            <person name="Hacquard S."/>
        </authorList>
    </citation>
    <scope>NUCLEOTIDE SEQUENCE [LARGE SCALE GENOMIC DNA]</scope>
    <source>
        <strain evidence="2 3">MPI-SDFR-AT-0080</strain>
    </source>
</reference>
<name>A0ABQ8GT12_9PEZI</name>
<evidence type="ECO:0000313" key="2">
    <source>
        <dbReference type="EMBL" id="KAH7063642.1"/>
    </source>
</evidence>
<organism evidence="2 3">
    <name type="scientific">Macrophomina phaseolina</name>
    <dbReference type="NCBI Taxonomy" id="35725"/>
    <lineage>
        <taxon>Eukaryota</taxon>
        <taxon>Fungi</taxon>
        <taxon>Dikarya</taxon>
        <taxon>Ascomycota</taxon>
        <taxon>Pezizomycotina</taxon>
        <taxon>Dothideomycetes</taxon>
        <taxon>Dothideomycetes incertae sedis</taxon>
        <taxon>Botryosphaeriales</taxon>
        <taxon>Botryosphaeriaceae</taxon>
        <taxon>Macrophomina</taxon>
    </lineage>
</organism>
<keyword evidence="1" id="KW-1133">Transmembrane helix</keyword>
<evidence type="ECO:0000256" key="1">
    <source>
        <dbReference type="SAM" id="Phobius"/>
    </source>
</evidence>
<keyword evidence="3" id="KW-1185">Reference proteome</keyword>
<protein>
    <submittedName>
        <fullName evidence="2">Uncharacterized protein</fullName>
    </submittedName>
</protein>
<accession>A0ABQ8GT12</accession>
<keyword evidence="1" id="KW-0812">Transmembrane</keyword>
<proteinExistence type="predicted"/>